<evidence type="ECO:0000313" key="2">
    <source>
        <dbReference type="EMBL" id="MBM9915422.1"/>
    </source>
</evidence>
<feature type="transmembrane region" description="Helical" evidence="1">
    <location>
        <begin position="68"/>
        <end position="89"/>
    </location>
</feature>
<dbReference type="Proteomes" id="UP000784064">
    <property type="component" value="Unassembled WGS sequence"/>
</dbReference>
<feature type="transmembrane region" description="Helical" evidence="1">
    <location>
        <begin position="26"/>
        <end position="47"/>
    </location>
</feature>
<gene>
    <name evidence="2" type="ORF">JJW18_18240</name>
    <name evidence="3" type="ORF">JJW19_03440</name>
</gene>
<keyword evidence="1" id="KW-0812">Transmembrane</keyword>
<name>A0AAW4GN08_9GAMM</name>
<reference evidence="2" key="2">
    <citation type="submission" date="2021-01" db="EMBL/GenBank/DDBJ databases">
        <authorList>
            <person name="Yu Y."/>
        </authorList>
    </citation>
    <scope>NUCLEOTIDE SEQUENCE</scope>
    <source>
        <strain evidence="2">As-5</strain>
        <strain evidence="3">As-6</strain>
    </source>
</reference>
<keyword evidence="1" id="KW-1133">Transmembrane helix</keyword>
<evidence type="ECO:0000256" key="1">
    <source>
        <dbReference type="SAM" id="Phobius"/>
    </source>
</evidence>
<dbReference type="AlphaFoldDB" id="A0AAW4GN08"/>
<comment type="caution">
    <text evidence="2">The sequence shown here is derived from an EMBL/GenBank/DDBJ whole genome shotgun (WGS) entry which is preliminary data.</text>
</comment>
<reference evidence="4" key="1">
    <citation type="submission" date="2021-01" db="EMBL/GenBank/DDBJ databases">
        <title>Stenotrophomonas maltophilia.</title>
        <authorList>
            <person name="Yu Y."/>
        </authorList>
    </citation>
    <scope>NUCLEOTIDE SEQUENCE [LARGE SCALE GENOMIC DNA]</scope>
    <source>
        <strain evidence="4">As-6</strain>
    </source>
</reference>
<evidence type="ECO:0000313" key="4">
    <source>
        <dbReference type="Proteomes" id="UP000749453"/>
    </source>
</evidence>
<dbReference type="RefSeq" id="WP_205405917.1">
    <property type="nucleotide sequence ID" value="NZ_JAFFTA010000031.1"/>
</dbReference>
<evidence type="ECO:0000313" key="3">
    <source>
        <dbReference type="EMBL" id="MBM9937188.1"/>
    </source>
</evidence>
<dbReference type="Proteomes" id="UP000749453">
    <property type="component" value="Unassembled WGS sequence"/>
</dbReference>
<dbReference type="EMBL" id="JAFFTB010000005">
    <property type="protein sequence ID" value="MBM9937188.1"/>
    <property type="molecule type" value="Genomic_DNA"/>
</dbReference>
<evidence type="ECO:0000313" key="5">
    <source>
        <dbReference type="Proteomes" id="UP000784064"/>
    </source>
</evidence>
<keyword evidence="4" id="KW-1185">Reference proteome</keyword>
<keyword evidence="1" id="KW-0472">Membrane</keyword>
<accession>A0AAW4GN08</accession>
<sequence length="90" mass="9618">MFLLGIAGSLLIWPLGHYPHTDSRPLLLGMGISCGSALLALVLVSWLSRRPIREALVTYGYTQGGPVWLIYSIMLAGVAAGVVGLVQVLR</sequence>
<dbReference type="EMBL" id="JAFFTA010000031">
    <property type="protein sequence ID" value="MBM9915422.1"/>
    <property type="molecule type" value="Genomic_DNA"/>
</dbReference>
<protein>
    <submittedName>
        <fullName evidence="2">Uncharacterized protein</fullName>
    </submittedName>
</protein>
<organism evidence="2 5">
    <name type="scientific">Stenotrophomonas lactitubi</name>
    <dbReference type="NCBI Taxonomy" id="2045214"/>
    <lineage>
        <taxon>Bacteria</taxon>
        <taxon>Pseudomonadati</taxon>
        <taxon>Pseudomonadota</taxon>
        <taxon>Gammaproteobacteria</taxon>
        <taxon>Lysobacterales</taxon>
        <taxon>Lysobacteraceae</taxon>
        <taxon>Stenotrophomonas</taxon>
    </lineage>
</organism>
<proteinExistence type="predicted"/>